<accession>A0AAD6SK47</accession>
<reference evidence="1" key="1">
    <citation type="submission" date="2023-03" db="EMBL/GenBank/DDBJ databases">
        <title>Massive genome expansion in bonnet fungi (Mycena s.s.) driven by repeated elements and novel gene families across ecological guilds.</title>
        <authorList>
            <consortium name="Lawrence Berkeley National Laboratory"/>
            <person name="Harder C.B."/>
            <person name="Miyauchi S."/>
            <person name="Viragh M."/>
            <person name="Kuo A."/>
            <person name="Thoen E."/>
            <person name="Andreopoulos B."/>
            <person name="Lu D."/>
            <person name="Skrede I."/>
            <person name="Drula E."/>
            <person name="Henrissat B."/>
            <person name="Morin E."/>
            <person name="Kohler A."/>
            <person name="Barry K."/>
            <person name="LaButti K."/>
            <person name="Morin E."/>
            <person name="Salamov A."/>
            <person name="Lipzen A."/>
            <person name="Mereny Z."/>
            <person name="Hegedus B."/>
            <person name="Baldrian P."/>
            <person name="Stursova M."/>
            <person name="Weitz H."/>
            <person name="Taylor A."/>
            <person name="Grigoriev I.V."/>
            <person name="Nagy L.G."/>
            <person name="Martin F."/>
            <person name="Kauserud H."/>
        </authorList>
    </citation>
    <scope>NUCLEOTIDE SEQUENCE</scope>
    <source>
        <strain evidence="1">CBHHK200</strain>
    </source>
</reference>
<dbReference type="AlphaFoldDB" id="A0AAD6SK47"/>
<dbReference type="EMBL" id="JARJCM010000107">
    <property type="protein sequence ID" value="KAJ7028920.1"/>
    <property type="molecule type" value="Genomic_DNA"/>
</dbReference>
<gene>
    <name evidence="1" type="ORF">C8F04DRAFT_1188193</name>
</gene>
<evidence type="ECO:0000313" key="1">
    <source>
        <dbReference type="EMBL" id="KAJ7028920.1"/>
    </source>
</evidence>
<organism evidence="1 2">
    <name type="scientific">Mycena alexandri</name>
    <dbReference type="NCBI Taxonomy" id="1745969"/>
    <lineage>
        <taxon>Eukaryota</taxon>
        <taxon>Fungi</taxon>
        <taxon>Dikarya</taxon>
        <taxon>Basidiomycota</taxon>
        <taxon>Agaricomycotina</taxon>
        <taxon>Agaricomycetes</taxon>
        <taxon>Agaricomycetidae</taxon>
        <taxon>Agaricales</taxon>
        <taxon>Marasmiineae</taxon>
        <taxon>Mycenaceae</taxon>
        <taxon>Mycena</taxon>
    </lineage>
</organism>
<proteinExistence type="predicted"/>
<evidence type="ECO:0000313" key="2">
    <source>
        <dbReference type="Proteomes" id="UP001218188"/>
    </source>
</evidence>
<protein>
    <submittedName>
        <fullName evidence="1">Uncharacterized protein</fullName>
    </submittedName>
</protein>
<name>A0AAD6SK47_9AGAR</name>
<keyword evidence="2" id="KW-1185">Reference proteome</keyword>
<sequence>MDDRMDCEASLHPSNVKALYPNHQWTTQNPLTIKTRTIFQASERVIRCVGVEPCYLDMDPCDPIPIDETVLRDIKQFLVEEFIRISHKFRSSSDLQPWPSEGQLTELVRRASDVWICAQTVIRFVEEPQFDPRTRLQLVLGRGSKITDALESLDALYSAILSVFPPMPTLPAFVDILRAAVGGINPEDIDDLMQLPLGAARYRSKEFWIYTKDADARMLDRTTHFLSVQDPLLRHPVSDYLSERIRRLSVVRFWVLVFFFSVNPEFLHRMSESSFQLSLSSLQAQYREPFVELLTRQKMPSGRKIDNDFRFVWNFEVALWLEPAAGPPLPLQPQLDATYLHLLSTHPPVLRFIRTVLAWQHILNRRHTVPVAIQVSGLSWFDLRPRSWNTGAGGVYLYDSIYACDLGSREPTTLKNGLNWAILITGCKPCLTVLHELKTLDPIHFCKYADDHPEIHFRDHERSHSPSKQHFDTVIGWLQEFEPRPKDVIDFWANRRRLAGECHSRTKSYIQSSDMAKLDEWEFVPERLSSGGIREEGEEWLTAEGKPWW</sequence>
<dbReference type="Proteomes" id="UP001218188">
    <property type="component" value="Unassembled WGS sequence"/>
</dbReference>
<comment type="caution">
    <text evidence="1">The sequence shown here is derived from an EMBL/GenBank/DDBJ whole genome shotgun (WGS) entry which is preliminary data.</text>
</comment>